<gene>
    <name evidence="3" type="ORF">NITHO_6100001</name>
</gene>
<organism evidence="3 4">
    <name type="scientific">Nitrolancea hollandica Lb</name>
    <dbReference type="NCBI Taxonomy" id="1129897"/>
    <lineage>
        <taxon>Bacteria</taxon>
        <taxon>Pseudomonadati</taxon>
        <taxon>Thermomicrobiota</taxon>
        <taxon>Thermomicrobia</taxon>
        <taxon>Sphaerobacterales</taxon>
        <taxon>Sphaerobacterineae</taxon>
        <taxon>Sphaerobacteraceae</taxon>
        <taxon>Nitrolancea</taxon>
    </lineage>
</organism>
<evidence type="ECO:0000313" key="3">
    <source>
        <dbReference type="EMBL" id="CCF85904.1"/>
    </source>
</evidence>
<dbReference type="Proteomes" id="UP000004221">
    <property type="component" value="Unassembled WGS sequence"/>
</dbReference>
<reference evidence="3 4" key="1">
    <citation type="journal article" date="2012" name="ISME J.">
        <title>Nitrification expanded: discovery, physiology and genomics of a nitrite-oxidizing bacterium from the phylum Chloroflexi.</title>
        <authorList>
            <person name="Sorokin D.Y."/>
            <person name="Lucker S."/>
            <person name="Vejmelkova D."/>
            <person name="Kostrikina N.A."/>
            <person name="Kleerebezem R."/>
            <person name="Rijpstra W.I."/>
            <person name="Damste J.S."/>
            <person name="Le Paslier D."/>
            <person name="Muyzer G."/>
            <person name="Wagner M."/>
            <person name="van Loosdrecht M.C."/>
            <person name="Daims H."/>
        </authorList>
    </citation>
    <scope>NUCLEOTIDE SEQUENCE [LARGE SCALE GENOMIC DNA]</scope>
    <source>
        <strain evidence="4">none</strain>
    </source>
</reference>
<feature type="region of interest" description="Disordered" evidence="1">
    <location>
        <begin position="195"/>
        <end position="242"/>
    </location>
</feature>
<name>I4EMJ1_9BACT</name>
<protein>
    <submittedName>
        <fullName evidence="3">Type IV secretory pathway VirB4 components-like protein</fullName>
    </submittedName>
</protein>
<dbReference type="EMBL" id="CAGS01000569">
    <property type="protein sequence ID" value="CCF85904.1"/>
    <property type="molecule type" value="Genomic_DNA"/>
</dbReference>
<dbReference type="InterPro" id="IPR027417">
    <property type="entry name" value="P-loop_NTPase"/>
</dbReference>
<dbReference type="InterPro" id="IPR043964">
    <property type="entry name" value="P-loop_TraG"/>
</dbReference>
<dbReference type="Gene3D" id="1.10.8.730">
    <property type="match status" value="1"/>
</dbReference>
<dbReference type="CDD" id="cd01127">
    <property type="entry name" value="TrwB_TraG_TraD_VirD4"/>
    <property type="match status" value="1"/>
</dbReference>
<dbReference type="Gene3D" id="3.40.50.300">
    <property type="entry name" value="P-loop containing nucleotide triphosphate hydrolases"/>
    <property type="match status" value="1"/>
</dbReference>
<sequence>MLTNDPHGSSESLAARLRRYVDGALAGLFGGPTNVVLDRRFVVFTIQALEPELRPIGIHLITSFVWNQVRRERKPRLLIIDEAWSLLQYPEGGAFLAGLARRARKYYLGLATITQDVADFLGADHGRTVLTNAATKLLMKQDSATIAPVVNAFQLSPAERQFLLGAGKGEGLFFAQGTRVALTVEASPAEHHLATTAPQELAERNPPARPGPTPPGDGPLKRPSDKRAQHHRTRSAKMGGAS</sequence>
<dbReference type="PANTHER" id="PTHR30121:SF6">
    <property type="entry name" value="SLR6007 PROTEIN"/>
    <property type="match status" value="1"/>
</dbReference>
<evidence type="ECO:0000259" key="2">
    <source>
        <dbReference type="Pfam" id="PF19044"/>
    </source>
</evidence>
<evidence type="ECO:0000313" key="4">
    <source>
        <dbReference type="Proteomes" id="UP000004221"/>
    </source>
</evidence>
<dbReference type="AlphaFoldDB" id="I4EMJ1"/>
<evidence type="ECO:0000256" key="1">
    <source>
        <dbReference type="SAM" id="MobiDB-lite"/>
    </source>
</evidence>
<accession>I4EMJ1</accession>
<feature type="domain" description="TraG P-loop" evidence="2">
    <location>
        <begin position="36"/>
        <end position="163"/>
    </location>
</feature>
<proteinExistence type="predicted"/>
<feature type="compositionally biased region" description="Pro residues" evidence="1">
    <location>
        <begin position="207"/>
        <end position="217"/>
    </location>
</feature>
<dbReference type="InterPro" id="IPR051162">
    <property type="entry name" value="T4SS_component"/>
</dbReference>
<comment type="caution">
    <text evidence="3">The sequence shown here is derived from an EMBL/GenBank/DDBJ whole genome shotgun (WGS) entry which is preliminary data.</text>
</comment>
<keyword evidence="4" id="KW-1185">Reference proteome</keyword>
<dbReference type="Pfam" id="PF19044">
    <property type="entry name" value="P-loop_TraG"/>
    <property type="match status" value="1"/>
</dbReference>
<dbReference type="SUPFAM" id="SSF52540">
    <property type="entry name" value="P-loop containing nucleoside triphosphate hydrolases"/>
    <property type="match status" value="1"/>
</dbReference>
<dbReference type="PANTHER" id="PTHR30121">
    <property type="entry name" value="UNCHARACTERIZED PROTEIN YJGR-RELATED"/>
    <property type="match status" value="1"/>
</dbReference>